<reference evidence="1 2" key="1">
    <citation type="submission" date="2019-07" db="EMBL/GenBank/DDBJ databases">
        <authorList>
            <person name="Zhou L.-Y."/>
        </authorList>
    </citation>
    <scope>NUCLEOTIDE SEQUENCE [LARGE SCALE GENOMIC DNA]</scope>
    <source>
        <strain evidence="1 2">YIM 101269</strain>
    </source>
</reference>
<dbReference type="AlphaFoldDB" id="A0A553K2D3"/>
<accession>A0A553K2D3</accession>
<name>A0A553K2D3_9ACTN</name>
<protein>
    <submittedName>
        <fullName evidence="1">Uncharacterized protein</fullName>
    </submittedName>
</protein>
<evidence type="ECO:0000313" key="2">
    <source>
        <dbReference type="Proteomes" id="UP000317638"/>
    </source>
</evidence>
<proteinExistence type="predicted"/>
<gene>
    <name evidence="1" type="ORF">FOJ82_07005</name>
</gene>
<sequence length="78" mass="8214">MATLHVDCDGCTMRGPACGDCVMSVLLGPPGSTADFVEEEQEALDVLARAGLVPPLRMVSGTGPDRGVEPFEDRLRVV</sequence>
<dbReference type="EMBL" id="VKKG01000002">
    <property type="protein sequence ID" value="TRY18851.1"/>
    <property type="molecule type" value="Genomic_DNA"/>
</dbReference>
<keyword evidence="2" id="KW-1185">Reference proteome</keyword>
<dbReference type="Proteomes" id="UP000317638">
    <property type="component" value="Unassembled WGS sequence"/>
</dbReference>
<organism evidence="1 2">
    <name type="scientific">Tessaracoccus rhinocerotis</name>
    <dbReference type="NCBI Taxonomy" id="1689449"/>
    <lineage>
        <taxon>Bacteria</taxon>
        <taxon>Bacillati</taxon>
        <taxon>Actinomycetota</taxon>
        <taxon>Actinomycetes</taxon>
        <taxon>Propionibacteriales</taxon>
        <taxon>Propionibacteriaceae</taxon>
        <taxon>Tessaracoccus</taxon>
    </lineage>
</organism>
<comment type="caution">
    <text evidence="1">The sequence shown here is derived from an EMBL/GenBank/DDBJ whole genome shotgun (WGS) entry which is preliminary data.</text>
</comment>
<dbReference type="OrthoDB" id="4774211at2"/>
<evidence type="ECO:0000313" key="1">
    <source>
        <dbReference type="EMBL" id="TRY18851.1"/>
    </source>
</evidence>